<sequence>MPVPARCAKRWCDLIRRRPKHVHAAFLGLYHDKQFSHVGRIVTAVGAMQVETGVMVFDKPETGTLDDMG</sequence>
<name>A0AAX3WB18_METEX</name>
<accession>A0AAX3WB18</accession>
<dbReference type="RefSeq" id="WP_283535168.1">
    <property type="nucleotide sequence ID" value="NZ_CP073633.1"/>
</dbReference>
<reference evidence="1" key="1">
    <citation type="journal article" date="2022" name="Biotechnol. Bioprocess Eng.">
        <title>Pan-genome Analysis Reveals Comparative Genomic Features of Central Metabolic Pathways in Methylorubrum extorquens.</title>
        <authorList>
            <person name="Lee G.M."/>
            <person name="Scott-Nevros Z.K."/>
            <person name="Lee S.-M."/>
            <person name="Kim D."/>
        </authorList>
    </citation>
    <scope>NUCLEOTIDE SEQUENCE</scope>
    <source>
        <strain evidence="1">ATCC 55366</strain>
    </source>
</reference>
<proteinExistence type="predicted"/>
<dbReference type="EMBL" id="CP073633">
    <property type="protein sequence ID" value="WHQ68566.1"/>
    <property type="molecule type" value="Genomic_DNA"/>
</dbReference>
<organism evidence="1 2">
    <name type="scientific">Methylorubrum extorquens</name>
    <name type="common">Methylobacterium dichloromethanicum</name>
    <name type="synonym">Methylobacterium extorquens</name>
    <dbReference type="NCBI Taxonomy" id="408"/>
    <lineage>
        <taxon>Bacteria</taxon>
        <taxon>Pseudomonadati</taxon>
        <taxon>Pseudomonadota</taxon>
        <taxon>Alphaproteobacteria</taxon>
        <taxon>Hyphomicrobiales</taxon>
        <taxon>Methylobacteriaceae</taxon>
        <taxon>Methylorubrum</taxon>
    </lineage>
</organism>
<dbReference type="AlphaFoldDB" id="A0AAX3WB18"/>
<protein>
    <submittedName>
        <fullName evidence="1">Uncharacterized protein</fullName>
    </submittedName>
</protein>
<evidence type="ECO:0000313" key="1">
    <source>
        <dbReference type="EMBL" id="WHQ68566.1"/>
    </source>
</evidence>
<dbReference type="Proteomes" id="UP001223720">
    <property type="component" value="Chromosome"/>
</dbReference>
<evidence type="ECO:0000313" key="2">
    <source>
        <dbReference type="Proteomes" id="UP001223720"/>
    </source>
</evidence>
<gene>
    <name evidence="1" type="ORF">KEC54_19600</name>
</gene>